<protein>
    <recommendedName>
        <fullName evidence="9">Protein male-specific lethal-3</fullName>
    </recommendedName>
</protein>
<evidence type="ECO:0000313" key="13">
    <source>
        <dbReference type="EMBL" id="KAG5668703.1"/>
    </source>
</evidence>
<dbReference type="AlphaFoldDB" id="A0A9J6BGI3"/>
<keyword evidence="5" id="KW-0156">Chromatin regulator</keyword>
<evidence type="ECO:0000256" key="5">
    <source>
        <dbReference type="ARBA" id="ARBA00022853"/>
    </source>
</evidence>
<evidence type="ECO:0000256" key="9">
    <source>
        <dbReference type="ARBA" id="ARBA00069454"/>
    </source>
</evidence>
<evidence type="ECO:0000256" key="1">
    <source>
        <dbReference type="ARBA" id="ARBA00004123"/>
    </source>
</evidence>
<evidence type="ECO:0000256" key="8">
    <source>
        <dbReference type="ARBA" id="ARBA00023242"/>
    </source>
</evidence>
<dbReference type="Gene3D" id="1.10.274.30">
    <property type="entry name" value="MRG domain"/>
    <property type="match status" value="1"/>
</dbReference>
<dbReference type="GO" id="GO:0005634">
    <property type="term" value="C:nucleus"/>
    <property type="evidence" value="ECO:0007669"/>
    <property type="project" value="UniProtKB-SubCell"/>
</dbReference>
<reference evidence="13" key="1">
    <citation type="submission" date="2021-03" db="EMBL/GenBank/DDBJ databases">
        <title>Chromosome level genome of the anhydrobiotic midge Polypedilum vanderplanki.</title>
        <authorList>
            <person name="Yoshida Y."/>
            <person name="Kikawada T."/>
            <person name="Gusev O."/>
        </authorList>
    </citation>
    <scope>NUCLEOTIDE SEQUENCE</scope>
    <source>
        <strain evidence="13">NIAS01</strain>
        <tissue evidence="13">Whole body or cell culture</tissue>
    </source>
</reference>
<dbReference type="InterPro" id="IPR008676">
    <property type="entry name" value="MRG"/>
</dbReference>
<evidence type="ECO:0000256" key="6">
    <source>
        <dbReference type="ARBA" id="ARBA00023015"/>
    </source>
</evidence>
<dbReference type="InterPro" id="IPR026541">
    <property type="entry name" value="MRG_dom"/>
</dbReference>
<feature type="region of interest" description="Disordered" evidence="10">
    <location>
        <begin position="128"/>
        <end position="162"/>
    </location>
</feature>
<feature type="compositionally biased region" description="Low complexity" evidence="10">
    <location>
        <begin position="128"/>
        <end position="140"/>
    </location>
</feature>
<keyword evidence="8" id="KW-0539">Nucleus</keyword>
<evidence type="ECO:0000256" key="2">
    <source>
        <dbReference type="ARBA" id="ARBA00004286"/>
    </source>
</evidence>
<dbReference type="PANTHER" id="PTHR10880:SF15">
    <property type="entry name" value="MSL COMPLEX SUBUNIT 3"/>
    <property type="match status" value="1"/>
</dbReference>
<dbReference type="GO" id="GO:0072487">
    <property type="term" value="C:MSL complex"/>
    <property type="evidence" value="ECO:0007669"/>
    <property type="project" value="TreeGrafter"/>
</dbReference>
<feature type="region of interest" description="Disordered" evidence="10">
    <location>
        <begin position="334"/>
        <end position="360"/>
    </location>
</feature>
<dbReference type="Pfam" id="PF22732">
    <property type="entry name" value="MSL3_chromo-like"/>
    <property type="match status" value="1"/>
</dbReference>
<comment type="caution">
    <text evidence="13">The sequence shown here is derived from an EMBL/GenBank/DDBJ whole genome shotgun (WGS) entry which is preliminary data.</text>
</comment>
<dbReference type="InterPro" id="IPR038217">
    <property type="entry name" value="MRG_C_sf"/>
</dbReference>
<feature type="region of interest" description="Disordered" evidence="10">
    <location>
        <begin position="1"/>
        <end position="20"/>
    </location>
</feature>
<organism evidence="13 14">
    <name type="scientific">Polypedilum vanderplanki</name>
    <name type="common">Sleeping chironomid midge</name>
    <dbReference type="NCBI Taxonomy" id="319348"/>
    <lineage>
        <taxon>Eukaryota</taxon>
        <taxon>Metazoa</taxon>
        <taxon>Ecdysozoa</taxon>
        <taxon>Arthropoda</taxon>
        <taxon>Hexapoda</taxon>
        <taxon>Insecta</taxon>
        <taxon>Pterygota</taxon>
        <taxon>Neoptera</taxon>
        <taxon>Endopterygota</taxon>
        <taxon>Diptera</taxon>
        <taxon>Nematocera</taxon>
        <taxon>Chironomoidea</taxon>
        <taxon>Chironomidae</taxon>
        <taxon>Chironominae</taxon>
        <taxon>Polypedilum</taxon>
        <taxon>Polypedilum</taxon>
    </lineage>
</organism>
<dbReference type="FunFam" id="2.30.30.140:FF:000042">
    <property type="entry name" value="male-specific lethal 3 homolog"/>
    <property type="match status" value="1"/>
</dbReference>
<dbReference type="PANTHER" id="PTHR10880">
    <property type="entry name" value="MORTALITY FACTOR 4-LIKE PROTEIN"/>
    <property type="match status" value="1"/>
</dbReference>
<dbReference type="GO" id="GO:0035267">
    <property type="term" value="C:NuA4 histone acetyltransferase complex"/>
    <property type="evidence" value="ECO:0007669"/>
    <property type="project" value="TreeGrafter"/>
</dbReference>
<evidence type="ECO:0000256" key="3">
    <source>
        <dbReference type="ARBA" id="ARBA00022454"/>
    </source>
</evidence>
<evidence type="ECO:0000313" key="14">
    <source>
        <dbReference type="Proteomes" id="UP001107558"/>
    </source>
</evidence>
<feature type="compositionally biased region" description="Low complexity" evidence="10">
    <location>
        <begin position="345"/>
        <end position="357"/>
    </location>
</feature>
<keyword evidence="6" id="KW-0805">Transcription regulation</keyword>
<dbReference type="PROSITE" id="PS51640">
    <property type="entry name" value="MRG"/>
    <property type="match status" value="1"/>
</dbReference>
<feature type="domain" description="MRG" evidence="11">
    <location>
        <begin position="160"/>
        <end position="449"/>
    </location>
</feature>
<sequence length="467" mass="55086">MEFRRRKNPAQPQTDEIPKKRRKEEKCFEINEKILCFEPDEKLEKVLYDAKIRDVQEIIRKGKKCYEYLVHFQGWNSSWDRKVCEDYILKDTPENRKLQRELAEKKQLQLGAYLYRKERKKRKKLIERNLLSNASNNNNSTEDAQKKPTDLDPELYFSSSTTESHDDDRIFLHIGEILKKNLELDHKMVTKEKIYTKLPTNCCIISILEDFVRTYALKVLTKPQQEPTKPRKISILNRSEPKMKPIDYDAIINDINLCKEIADGLRVYFNFILNDFLLYPEEKDEIERAMEEEKIKNFKFVPAPRPTLNEFLSQIKIEPITETKRISRLRSHSLKTDDDEKVENMSSMASTSSNDSFMPEKRTNFTTNLNPMAMKIMEDVLNWHLIDADANGATEPSMIFGIHHLSRLIVKLPEFLSATPMSEEKITELLKYLDAFVEFMEENSEKFGSQKFDDEIDVKDEVKEEEI</sequence>
<dbReference type="Gene3D" id="2.30.30.140">
    <property type="match status" value="1"/>
</dbReference>
<dbReference type="GO" id="GO:0006355">
    <property type="term" value="P:regulation of DNA-templated transcription"/>
    <property type="evidence" value="ECO:0007669"/>
    <property type="project" value="InterPro"/>
</dbReference>
<dbReference type="Proteomes" id="UP001107558">
    <property type="component" value="Chromosome 4"/>
</dbReference>
<proteinExistence type="predicted"/>
<dbReference type="InterPro" id="IPR016197">
    <property type="entry name" value="Chromo-like_dom_sf"/>
</dbReference>
<keyword evidence="3" id="KW-0158">Chromosome</keyword>
<evidence type="ECO:0000259" key="11">
    <source>
        <dbReference type="Pfam" id="PF05712"/>
    </source>
</evidence>
<keyword evidence="14" id="KW-1185">Reference proteome</keyword>
<dbReference type="OrthoDB" id="10044771at2759"/>
<dbReference type="InterPro" id="IPR053820">
    <property type="entry name" value="MSL3_chromo-like"/>
</dbReference>
<accession>A0A9J6BGI3</accession>
<evidence type="ECO:0000259" key="12">
    <source>
        <dbReference type="Pfam" id="PF22732"/>
    </source>
</evidence>
<evidence type="ECO:0000256" key="7">
    <source>
        <dbReference type="ARBA" id="ARBA00023163"/>
    </source>
</evidence>
<feature type="domain" description="MSL3 chromodomain-like" evidence="12">
    <location>
        <begin position="28"/>
        <end position="104"/>
    </location>
</feature>
<dbReference type="SUPFAM" id="SSF54160">
    <property type="entry name" value="Chromo domain-like"/>
    <property type="match status" value="1"/>
</dbReference>
<comment type="subcellular location">
    <subcellularLocation>
        <location evidence="2">Chromosome</location>
    </subcellularLocation>
    <subcellularLocation>
        <location evidence="1">Nucleus</location>
    </subcellularLocation>
</comment>
<dbReference type="GO" id="GO:0006325">
    <property type="term" value="P:chromatin organization"/>
    <property type="evidence" value="ECO:0007669"/>
    <property type="project" value="UniProtKB-KW"/>
</dbReference>
<name>A0A9J6BGI3_POLVA</name>
<gene>
    <name evidence="13" type="ORF">PVAND_016632</name>
</gene>
<keyword evidence="4" id="KW-0832">Ubl conjugation</keyword>
<keyword evidence="7" id="KW-0804">Transcription</keyword>
<dbReference type="EMBL" id="JADBJN010000004">
    <property type="protein sequence ID" value="KAG5668703.1"/>
    <property type="molecule type" value="Genomic_DNA"/>
</dbReference>
<evidence type="ECO:0000256" key="10">
    <source>
        <dbReference type="SAM" id="MobiDB-lite"/>
    </source>
</evidence>
<dbReference type="Pfam" id="PF05712">
    <property type="entry name" value="MRG"/>
    <property type="match status" value="1"/>
</dbReference>
<evidence type="ECO:0000256" key="4">
    <source>
        <dbReference type="ARBA" id="ARBA00022843"/>
    </source>
</evidence>